<feature type="non-terminal residue" evidence="1">
    <location>
        <position position="84"/>
    </location>
</feature>
<dbReference type="EMBL" id="UINC01084564">
    <property type="protein sequence ID" value="SVC31327.1"/>
    <property type="molecule type" value="Genomic_DNA"/>
</dbReference>
<evidence type="ECO:0000313" key="1">
    <source>
        <dbReference type="EMBL" id="SVC31327.1"/>
    </source>
</evidence>
<reference evidence="1" key="1">
    <citation type="submission" date="2018-05" db="EMBL/GenBank/DDBJ databases">
        <authorList>
            <person name="Lanie J.A."/>
            <person name="Ng W.-L."/>
            <person name="Kazmierczak K.M."/>
            <person name="Andrzejewski T.M."/>
            <person name="Davidsen T.M."/>
            <person name="Wayne K.J."/>
            <person name="Tettelin H."/>
            <person name="Glass J.I."/>
            <person name="Rusch D."/>
            <person name="Podicherti R."/>
            <person name="Tsui H.-C.T."/>
            <person name="Winkler M.E."/>
        </authorList>
    </citation>
    <scope>NUCLEOTIDE SEQUENCE</scope>
</reference>
<name>A0A382L8E2_9ZZZZ</name>
<evidence type="ECO:0008006" key="2">
    <source>
        <dbReference type="Google" id="ProtNLM"/>
    </source>
</evidence>
<proteinExistence type="predicted"/>
<gene>
    <name evidence="1" type="ORF">METZ01_LOCUS284181</name>
</gene>
<sequence length="84" mass="9739">MGDILLLNLDGQPLTLWPLSTISWQQGIKAHFLGKVKILRSYDDWICRSQHLAMPMPSVVMMARYRPHAGKVNFTRRNIYLRDG</sequence>
<dbReference type="AlphaFoldDB" id="A0A382L8E2"/>
<accession>A0A382L8E2</accession>
<organism evidence="1">
    <name type="scientific">marine metagenome</name>
    <dbReference type="NCBI Taxonomy" id="408172"/>
    <lineage>
        <taxon>unclassified sequences</taxon>
        <taxon>metagenomes</taxon>
        <taxon>ecological metagenomes</taxon>
    </lineage>
</organism>
<protein>
    <recommendedName>
        <fullName evidence="2">HNH nuclease domain-containing protein</fullName>
    </recommendedName>
</protein>